<name>A0A4V3ETB6_9CLOT</name>
<evidence type="ECO:0000259" key="1">
    <source>
        <dbReference type="SMART" id="SM00642"/>
    </source>
</evidence>
<dbReference type="AlphaFoldDB" id="A0A4V3ETB6"/>
<dbReference type="Gene3D" id="3.20.20.80">
    <property type="entry name" value="Glycosidases"/>
    <property type="match status" value="1"/>
</dbReference>
<dbReference type="PANTHER" id="PTHR10357">
    <property type="entry name" value="ALPHA-AMYLASE FAMILY MEMBER"/>
    <property type="match status" value="1"/>
</dbReference>
<dbReference type="InterPro" id="IPR017853">
    <property type="entry name" value="GH"/>
</dbReference>
<dbReference type="RefSeq" id="WP_133628131.1">
    <property type="nucleotide sequence ID" value="NZ_SOAZ01000010.1"/>
</dbReference>
<organism evidence="2 3">
    <name type="scientific">Fonticella tunisiensis</name>
    <dbReference type="NCBI Taxonomy" id="1096341"/>
    <lineage>
        <taxon>Bacteria</taxon>
        <taxon>Bacillati</taxon>
        <taxon>Bacillota</taxon>
        <taxon>Clostridia</taxon>
        <taxon>Eubacteriales</taxon>
        <taxon>Clostridiaceae</taxon>
        <taxon>Fonticella</taxon>
    </lineage>
</organism>
<dbReference type="SMART" id="SM00642">
    <property type="entry name" value="Aamy"/>
    <property type="match status" value="1"/>
</dbReference>
<dbReference type="OrthoDB" id="9805159at2"/>
<reference evidence="2 3" key="1">
    <citation type="submission" date="2019-03" db="EMBL/GenBank/DDBJ databases">
        <title>Genomic Encyclopedia of Type Strains, Phase IV (KMG-IV): sequencing the most valuable type-strain genomes for metagenomic binning, comparative biology and taxonomic classification.</title>
        <authorList>
            <person name="Goeker M."/>
        </authorList>
    </citation>
    <scope>NUCLEOTIDE SEQUENCE [LARGE SCALE GENOMIC DNA]</scope>
    <source>
        <strain evidence="2 3">DSM 24455</strain>
    </source>
</reference>
<evidence type="ECO:0000313" key="3">
    <source>
        <dbReference type="Proteomes" id="UP000295325"/>
    </source>
</evidence>
<dbReference type="EMBL" id="SOAZ01000010">
    <property type="protein sequence ID" value="TDT60957.1"/>
    <property type="molecule type" value="Genomic_DNA"/>
</dbReference>
<dbReference type="CDD" id="cd11335">
    <property type="entry name" value="AmyAc_MTase_N"/>
    <property type="match status" value="1"/>
</dbReference>
<protein>
    <submittedName>
        <fullName evidence="2">Alpha amylase catalytic subunit</fullName>
    </submittedName>
</protein>
<proteinExistence type="predicted"/>
<feature type="domain" description="Glycosyl hydrolase family 13 catalytic" evidence="1">
    <location>
        <begin position="110"/>
        <end position="568"/>
    </location>
</feature>
<dbReference type="PANTHER" id="PTHR10357:SF179">
    <property type="entry name" value="NEUTRAL AND BASIC AMINO ACID TRANSPORT PROTEIN RBAT"/>
    <property type="match status" value="1"/>
</dbReference>
<sequence>MTDTNRSRLLRLAKRLGERIPEGENIKYAVPKIWNTFGYNGKEVKFSSNGTIRVNPYRFYFECINKAILSSYDENMDYSISLSSIMGVENKKEGYLGGDWIAQSSIYGLQIRTSTSWDHDESGELELINGYGMRDTGTFMKTIALIPMLKKIGINVIYMLPVSKSSMKFRKGEMGSPYAVKNFFELDPSLKDPMLGEDFSIDDEFGAFVEACHIMGMRVIIDIIPRTSARDSDLILDHPDWFYWIKIEEAEHYAPPRVGEISSISKPTNENLSIIYDSLEVKKHLERFCQSPDKLNPEKWNDIRRRCKEDKSLDFFNLIQEEMGITTATAFSDCINDPQPPWSDVTFLKLYMDYPVESQRYVEEGQAPYILFDIIKANKFQGRVINEELWNLIADIIPNYQRRFGIDGARIDMGHALPGDLEKMILNRPREIDRDFCFIAEVLENDGAEKAKESGYNMIIGNLWWSEPRISEGEFHNTLKQMVDLKVPIFACAETPDSPRAASRKGGIRLSRLAAVLNNFLPNGVPFISSGFEIYEIQPMNIGLDATSESRFVLSPDDPLYGKLAFFDRYALHWIGENKDEMLNILEKVTAVRKRFLNAITDKNRYIPVAFKDKWGIGTAFDIKGEENEGGSIILVIANTDFDNNHTITVDLLPFNERGIKVGERIEILYSHRNLNAAEAFSLNRDGDLIAEFEPGEIMILKM</sequence>
<dbReference type="Proteomes" id="UP000295325">
    <property type="component" value="Unassembled WGS sequence"/>
</dbReference>
<evidence type="ECO:0000313" key="2">
    <source>
        <dbReference type="EMBL" id="TDT60957.1"/>
    </source>
</evidence>
<gene>
    <name evidence="2" type="ORF">EDD71_11075</name>
</gene>
<dbReference type="GO" id="GO:0009313">
    <property type="term" value="P:oligosaccharide catabolic process"/>
    <property type="evidence" value="ECO:0007669"/>
    <property type="project" value="TreeGrafter"/>
</dbReference>
<dbReference type="GO" id="GO:0004556">
    <property type="term" value="F:alpha-amylase activity"/>
    <property type="evidence" value="ECO:0007669"/>
    <property type="project" value="TreeGrafter"/>
</dbReference>
<dbReference type="InterPro" id="IPR006047">
    <property type="entry name" value="GH13_cat_dom"/>
</dbReference>
<keyword evidence="3" id="KW-1185">Reference proteome</keyword>
<dbReference type="SUPFAM" id="SSF51445">
    <property type="entry name" value="(Trans)glycosidases"/>
    <property type="match status" value="1"/>
</dbReference>
<comment type="caution">
    <text evidence="2">The sequence shown here is derived from an EMBL/GenBank/DDBJ whole genome shotgun (WGS) entry which is preliminary data.</text>
</comment>
<accession>A0A4V3ETB6</accession>